<dbReference type="PANTHER" id="PTHR43546:SF3">
    <property type="entry name" value="UPF0173 METAL-DEPENDENT HYDROLASE MJ1163"/>
    <property type="match status" value="1"/>
</dbReference>
<dbReference type="EMBL" id="CP120997">
    <property type="protein sequence ID" value="WLQ35485.1"/>
    <property type="molecule type" value="Genomic_DNA"/>
</dbReference>
<evidence type="ECO:0000313" key="2">
    <source>
        <dbReference type="EMBL" id="WLQ35485.1"/>
    </source>
</evidence>
<keyword evidence="3" id="KW-1185">Reference proteome</keyword>
<dbReference type="SMART" id="SM00849">
    <property type="entry name" value="Lactamase_B"/>
    <property type="match status" value="1"/>
</dbReference>
<sequence length="570" mass="63376">MQITRVQHTCFVFETAAGRLAVDPALDYFGNLWSPRGRNRLASGLLSDVDAIVITHSHCDHFHPPTLLHFDRNIPVVIPARDRRSAYPMADELAEHGFRNVIELKADESVSLAGLRITSISAPDSIEGIAQQSLLISDGKNRILHGADTLEDFGTFERLSAEGPIRLALLPLNCSLNYENLRNQMSPGTWLEAAGILRPQAMVPLGINEGQRRGVSAVDAPWFPHNEALFRDRNLTAGLPDGTHLIPLDDGQSFVLDDAPLGPGTAITDHREGTGTGAAEVETALGRLWSLLLDIHIRDRHYFGLVRTMSHEAWRDAWSECRARIEELMPDGDTVLSDAIAAVPDGRLTAPVLRWFPTTTRYLVSEGAETGRIVLDSLWLLGDAMTETDYAQALYTWLAAQVRSDATALWRCRLEYSGRLQQLHARKRAALPHGFDSAGTKEWTGRQIAADVRSARHVHPRFHPAFGPFDTAAGPGDDSPSAPLALHRLTRDQGRLRSAVLVLKDTDALLGRAIDRANGSLTIDQLCDRHGLRRADYERFYARLMDFAPYCIEHHWYPSQAMAWRPDYRA</sequence>
<dbReference type="Proteomes" id="UP001239522">
    <property type="component" value="Chromosome"/>
</dbReference>
<dbReference type="Gene3D" id="3.60.15.10">
    <property type="entry name" value="Ribonuclease Z/Hydroxyacylglutathione hydrolase-like"/>
    <property type="match status" value="1"/>
</dbReference>
<evidence type="ECO:0000313" key="3">
    <source>
        <dbReference type="Proteomes" id="UP001239522"/>
    </source>
</evidence>
<dbReference type="RefSeq" id="WP_306056189.1">
    <property type="nucleotide sequence ID" value="NZ_CP120997.1"/>
</dbReference>
<dbReference type="PANTHER" id="PTHR43546">
    <property type="entry name" value="UPF0173 METAL-DEPENDENT HYDROLASE MJ1163-RELATED"/>
    <property type="match status" value="1"/>
</dbReference>
<proteinExistence type="predicted"/>
<name>A0ABY9HLV3_9ACTN</name>
<reference evidence="2 3" key="1">
    <citation type="submission" date="2023-03" db="EMBL/GenBank/DDBJ databases">
        <title>Isolation and description of six Streptomyces strains from soil environments, able to metabolize different microbial glucans.</title>
        <authorList>
            <person name="Widen T."/>
            <person name="Larsbrink J."/>
        </authorList>
    </citation>
    <scope>NUCLEOTIDE SEQUENCE [LARGE SCALE GENOMIC DNA]</scope>
    <source>
        <strain evidence="2 3">Mut1</strain>
    </source>
</reference>
<dbReference type="InterPro" id="IPR036866">
    <property type="entry name" value="RibonucZ/Hydroxyglut_hydro"/>
</dbReference>
<dbReference type="InterPro" id="IPR001279">
    <property type="entry name" value="Metallo-B-lactamas"/>
</dbReference>
<dbReference type="SUPFAM" id="SSF56281">
    <property type="entry name" value="Metallo-hydrolase/oxidoreductase"/>
    <property type="match status" value="1"/>
</dbReference>
<gene>
    <name evidence="2" type="ORF">P8A18_19580</name>
</gene>
<dbReference type="Pfam" id="PF12706">
    <property type="entry name" value="Lactamase_B_2"/>
    <property type="match status" value="1"/>
</dbReference>
<protein>
    <submittedName>
        <fullName evidence="2">MBL fold metallo-hydrolase</fullName>
    </submittedName>
</protein>
<dbReference type="InterPro" id="IPR050114">
    <property type="entry name" value="UPF0173_UPF0282_UlaG_hydrolase"/>
</dbReference>
<organism evidence="2 3">
    <name type="scientific">Streptomyces castrisilvae</name>
    <dbReference type="NCBI Taxonomy" id="3033811"/>
    <lineage>
        <taxon>Bacteria</taxon>
        <taxon>Bacillati</taxon>
        <taxon>Actinomycetota</taxon>
        <taxon>Actinomycetes</taxon>
        <taxon>Kitasatosporales</taxon>
        <taxon>Streptomycetaceae</taxon>
        <taxon>Streptomyces</taxon>
    </lineage>
</organism>
<accession>A0ABY9HLV3</accession>
<evidence type="ECO:0000259" key="1">
    <source>
        <dbReference type="SMART" id="SM00849"/>
    </source>
</evidence>
<feature type="domain" description="Metallo-beta-lactamase" evidence="1">
    <location>
        <begin position="7"/>
        <end position="196"/>
    </location>
</feature>